<evidence type="ECO:0000313" key="3">
    <source>
        <dbReference type="Proteomes" id="UP000567179"/>
    </source>
</evidence>
<feature type="region of interest" description="Disordered" evidence="1">
    <location>
        <begin position="263"/>
        <end position="314"/>
    </location>
</feature>
<proteinExistence type="predicted"/>
<feature type="compositionally biased region" description="Low complexity" evidence="1">
    <location>
        <begin position="204"/>
        <end position="216"/>
    </location>
</feature>
<feature type="compositionally biased region" description="Low complexity" evidence="1">
    <location>
        <begin position="687"/>
        <end position="705"/>
    </location>
</feature>
<feature type="region of interest" description="Disordered" evidence="1">
    <location>
        <begin position="521"/>
        <end position="580"/>
    </location>
</feature>
<accession>A0A8H5B8U1</accession>
<evidence type="ECO:0000313" key="2">
    <source>
        <dbReference type="EMBL" id="KAF5318038.1"/>
    </source>
</evidence>
<name>A0A8H5B8U1_9AGAR</name>
<sequence>MAPAEDTTGNWDTFILPNLLDDLHSARPHFLASPCATSVTPSPSDLTMSDFPTNRRVAKAIHDYATASGHASVLLTPTRRPAFSAKRKSSNNQYPIPSLAALDLCDHIGNVNATRDLPARENRDDVFINSSPANEEVPLSPLSICSPWNGNELGPIGCLSDGPFGPGMFEEDHIDEPQNEETNAMFGPFQWSSPTSTDTDLDESPSMFSSLSSLSPEDQFRHSALEDDDSPYDSSSPPMPPHEHQHNSETIYHPLEQYPASDAFDLYHPDTDSDSDGTLSPLSPLSQPSPLPLFSLPSQSTFCTATSPSSFSTPPSFGLGLSPYLPLHTHTDRSFFYNPYTDHETEAPSSPSRRRSMDLPLFEDDVDVDNAFNPVDTHASGSELLRSDQQRTSPPARATWLSLPGADTDDSLVCPELALKGYNTDPVSTISSASPGGLLLWDAEVEPRLSGSGRGDVRPPSPEDFVIDPDVVARIAGDEGEKVYWLRERTATARKEKWEKEKYGELSALLRLKLEALGALDRPKEDLNNDTPTAPPSETPSRDAEFESIATGDSTNSLSKSSSLPNFSASTAPVMNGTPRASTTPASFVLAAHKLKPRITSMAQLVANMVFHRQQQPEASGRGRRTPRRAQSQYIESTSSNSRSPPPAKTPKSPLRYMVLPDSEEDDDGSSSSGSSDSVLDDVTDCESPLPLSPLELAMMPLPLTLEEKHE</sequence>
<protein>
    <submittedName>
        <fullName evidence="2">Uncharacterized protein</fullName>
    </submittedName>
</protein>
<feature type="compositionally biased region" description="Low complexity" evidence="1">
    <location>
        <begin position="554"/>
        <end position="570"/>
    </location>
</feature>
<comment type="caution">
    <text evidence="2">The sequence shown here is derived from an EMBL/GenBank/DDBJ whole genome shotgun (WGS) entry which is preliminary data.</text>
</comment>
<dbReference type="EMBL" id="JAACJJ010000031">
    <property type="protein sequence ID" value="KAF5318038.1"/>
    <property type="molecule type" value="Genomic_DNA"/>
</dbReference>
<reference evidence="2 3" key="1">
    <citation type="journal article" date="2020" name="ISME J.">
        <title>Uncovering the hidden diversity of litter-decomposition mechanisms in mushroom-forming fungi.</title>
        <authorList>
            <person name="Floudas D."/>
            <person name="Bentzer J."/>
            <person name="Ahren D."/>
            <person name="Johansson T."/>
            <person name="Persson P."/>
            <person name="Tunlid A."/>
        </authorList>
    </citation>
    <scope>NUCLEOTIDE SEQUENCE [LARGE SCALE GENOMIC DNA]</scope>
    <source>
        <strain evidence="2 3">CBS 101986</strain>
    </source>
</reference>
<feature type="region of interest" description="Disordered" evidence="1">
    <location>
        <begin position="614"/>
        <end position="711"/>
    </location>
</feature>
<gene>
    <name evidence="2" type="ORF">D9619_012109</name>
</gene>
<feature type="region of interest" description="Disordered" evidence="1">
    <location>
        <begin position="184"/>
        <end position="247"/>
    </location>
</feature>
<feature type="region of interest" description="Disordered" evidence="1">
    <location>
        <begin position="373"/>
        <end position="402"/>
    </location>
</feature>
<dbReference type="OrthoDB" id="3256408at2759"/>
<dbReference type="Proteomes" id="UP000567179">
    <property type="component" value="Unassembled WGS sequence"/>
</dbReference>
<organism evidence="2 3">
    <name type="scientific">Psilocybe cf. subviscida</name>
    <dbReference type="NCBI Taxonomy" id="2480587"/>
    <lineage>
        <taxon>Eukaryota</taxon>
        <taxon>Fungi</taxon>
        <taxon>Dikarya</taxon>
        <taxon>Basidiomycota</taxon>
        <taxon>Agaricomycotina</taxon>
        <taxon>Agaricomycetes</taxon>
        <taxon>Agaricomycetidae</taxon>
        <taxon>Agaricales</taxon>
        <taxon>Agaricineae</taxon>
        <taxon>Strophariaceae</taxon>
        <taxon>Psilocybe</taxon>
    </lineage>
</organism>
<feature type="compositionally biased region" description="Low complexity" evidence="1">
    <location>
        <begin position="279"/>
        <end position="314"/>
    </location>
</feature>
<feature type="compositionally biased region" description="Polar residues" evidence="1">
    <location>
        <begin position="629"/>
        <end position="643"/>
    </location>
</feature>
<evidence type="ECO:0000256" key="1">
    <source>
        <dbReference type="SAM" id="MobiDB-lite"/>
    </source>
</evidence>
<keyword evidence="3" id="KW-1185">Reference proteome</keyword>
<dbReference type="AlphaFoldDB" id="A0A8H5B8U1"/>